<feature type="signal peptide" evidence="1">
    <location>
        <begin position="1"/>
        <end position="18"/>
    </location>
</feature>
<dbReference type="RefSeq" id="WP_109666738.1">
    <property type="nucleotide sequence ID" value="NZ_QGGW01000002.1"/>
</dbReference>
<dbReference type="EMBL" id="QGGW01000002">
    <property type="protein sequence ID" value="PWK61680.1"/>
    <property type="molecule type" value="Genomic_DNA"/>
</dbReference>
<organism evidence="2 3">
    <name type="scientific">Roseicyclus mahoneyensis</name>
    <dbReference type="NCBI Taxonomy" id="164332"/>
    <lineage>
        <taxon>Bacteria</taxon>
        <taxon>Pseudomonadati</taxon>
        <taxon>Pseudomonadota</taxon>
        <taxon>Alphaproteobacteria</taxon>
        <taxon>Rhodobacterales</taxon>
        <taxon>Roseobacteraceae</taxon>
        <taxon>Roseicyclus</taxon>
    </lineage>
</organism>
<protein>
    <submittedName>
        <fullName evidence="2">Uncharacterized protein</fullName>
    </submittedName>
</protein>
<name>A0A316GP07_9RHOB</name>
<evidence type="ECO:0000313" key="3">
    <source>
        <dbReference type="Proteomes" id="UP000245708"/>
    </source>
</evidence>
<accession>A0A316GP07</accession>
<proteinExistence type="predicted"/>
<feature type="chain" id="PRO_5016319858" evidence="1">
    <location>
        <begin position="19"/>
        <end position="153"/>
    </location>
</feature>
<comment type="caution">
    <text evidence="2">The sequence shown here is derived from an EMBL/GenBank/DDBJ whole genome shotgun (WGS) entry which is preliminary data.</text>
</comment>
<dbReference type="PROSITE" id="PS51257">
    <property type="entry name" value="PROKAR_LIPOPROTEIN"/>
    <property type="match status" value="1"/>
</dbReference>
<sequence length="153" mass="16273">MRALFLCFALLAAGPAAALSCMRPEIATSFAMAAESPDDFVLAVGRLVRSGPDRTEGVPGPNPGERGSYSFAARFEGNLASPRGFDIPRSFDVTVEVECFSVWCGSPSLGENGLYFFRRDGADDHALIAGLCGGFHFGNPTPAQLRQILSLAR</sequence>
<keyword evidence="1" id="KW-0732">Signal</keyword>
<gene>
    <name evidence="2" type="ORF">C7455_102372</name>
</gene>
<dbReference type="OrthoDB" id="8451541at2"/>
<dbReference type="Proteomes" id="UP000245708">
    <property type="component" value="Unassembled WGS sequence"/>
</dbReference>
<reference evidence="2 3" key="1">
    <citation type="submission" date="2018-05" db="EMBL/GenBank/DDBJ databases">
        <title>Genomic Encyclopedia of Type Strains, Phase IV (KMG-IV): sequencing the most valuable type-strain genomes for metagenomic binning, comparative biology and taxonomic classification.</title>
        <authorList>
            <person name="Goeker M."/>
        </authorList>
    </citation>
    <scope>NUCLEOTIDE SEQUENCE [LARGE SCALE GENOMIC DNA]</scope>
    <source>
        <strain evidence="2 3">DSM 16097</strain>
    </source>
</reference>
<keyword evidence="3" id="KW-1185">Reference proteome</keyword>
<dbReference type="AlphaFoldDB" id="A0A316GP07"/>
<evidence type="ECO:0000256" key="1">
    <source>
        <dbReference type="SAM" id="SignalP"/>
    </source>
</evidence>
<evidence type="ECO:0000313" key="2">
    <source>
        <dbReference type="EMBL" id="PWK61680.1"/>
    </source>
</evidence>